<feature type="transmembrane region" description="Helical" evidence="8">
    <location>
        <begin position="521"/>
        <end position="539"/>
    </location>
</feature>
<feature type="transmembrane region" description="Helical" evidence="8">
    <location>
        <begin position="66"/>
        <end position="85"/>
    </location>
</feature>
<dbReference type="EMBL" id="CP150496">
    <property type="protein sequence ID" value="WYW56145.1"/>
    <property type="molecule type" value="Genomic_DNA"/>
</dbReference>
<reference evidence="11 12" key="1">
    <citation type="submission" date="2024-03" db="EMBL/GenBank/DDBJ databases">
        <authorList>
            <person name="Cao K."/>
        </authorList>
    </citation>
    <scope>NUCLEOTIDE SEQUENCE [LARGE SCALE GENOMIC DNA]</scope>
    <source>
        <strain evidence="11 12">MCCC 1K00696</strain>
    </source>
</reference>
<feature type="transmembrane region" description="Helical" evidence="8">
    <location>
        <begin position="453"/>
        <end position="484"/>
    </location>
</feature>
<keyword evidence="4 8" id="KW-1133">Transmembrane helix</keyword>
<feature type="transmembrane region" description="Helical" evidence="8">
    <location>
        <begin position="20"/>
        <end position="40"/>
    </location>
</feature>
<evidence type="ECO:0000256" key="2">
    <source>
        <dbReference type="ARBA" id="ARBA00022475"/>
    </source>
</evidence>
<evidence type="ECO:0000256" key="1">
    <source>
        <dbReference type="ARBA" id="ARBA00004651"/>
    </source>
</evidence>
<dbReference type="Pfam" id="PF13515">
    <property type="entry name" value="FUSC_2"/>
    <property type="match status" value="1"/>
</dbReference>
<dbReference type="InterPro" id="IPR032692">
    <property type="entry name" value="YccS_N"/>
</dbReference>
<keyword evidence="3 8" id="KW-0812">Transmembrane</keyword>
<comment type="subcellular location">
    <subcellularLocation>
        <location evidence="1">Cell membrane</location>
        <topology evidence="1">Multi-pass membrane protein</topology>
    </subcellularLocation>
</comment>
<sequence length="754" mass="85875">MKEKLKHLELFLKSSDFNRGIRIGVAIAIPFALLYFLGYFEYAPAIAVGTFLNSPSDIPGSIKRKVNAILISILLSMVITAAILFAKPFLVVLILVITIISFIVSLLSVYGFRASLVSFSGLLAMIIAFAIQKQTTQEILVHLGLMTLGGLWYLVVSYVFQKLAPKKDQNQLLSDSLLLIGEYLKLRAKLLTKKTKRDELLKKTFVLQNQINEKHETLREALLTARKRSGRSRYEEKQLLIFVSSIKIFELIEAKHLDYKMIDSIFGERKSFLKASKKLNKIMGNHLIVLSELLIQNEKIPNKDVLLKALSKTKESINQYVESVQLPEAREGALVLQNLYDYQEQLLEEIRVIRRVMANVHDASKISLKRESSNQFLTLQEYRFNVLLQNLSLKSTIFRHSLRLTFALVFGYLFGYFLEIQNTYWILLTIIVIMRPSYGLTRLRTKDRIIGTLIGAAIALSIVSITQNIVVYSILAFSSLIFAVSLLQQNYKSVAALVTISIVFVYSLMNPDAYEVIQYRVLDTIIGAIIAIVTNYLILPTWEIDNQKQILVNALKMNKNYLLATQELYKNPDINKLHYNLARKEVFLAISNLNASFQRLTQDPKSKQKEFELVYEIVTINQTMVSAIASIGNFIINHKTTPASKEFDILIDKISNSLQLACTNLQVKTSNAKVAEEIVEKAENKLLNAYQKLSNLRDESIKKGNTEIDQKTLHALQEAYLISNHMVWLKSLSESLKKATNKYKKTILENQLTH</sequence>
<feature type="coiled-coil region" evidence="7">
    <location>
        <begin position="665"/>
        <end position="699"/>
    </location>
</feature>
<keyword evidence="5 8" id="KW-0472">Membrane</keyword>
<organism evidence="11 12">
    <name type="scientific">Polaribacter marinaquae</name>
    <dbReference type="NCBI Taxonomy" id="1642819"/>
    <lineage>
        <taxon>Bacteria</taxon>
        <taxon>Pseudomonadati</taxon>
        <taxon>Bacteroidota</taxon>
        <taxon>Flavobacteriia</taxon>
        <taxon>Flavobacteriales</taxon>
        <taxon>Flavobacteriaceae</taxon>
    </lineage>
</organism>
<keyword evidence="2" id="KW-1003">Cell membrane</keyword>
<evidence type="ECO:0000256" key="8">
    <source>
        <dbReference type="SAM" id="Phobius"/>
    </source>
</evidence>
<keyword evidence="12" id="KW-1185">Reference proteome</keyword>
<evidence type="ECO:0000256" key="6">
    <source>
        <dbReference type="ARBA" id="ARBA00043993"/>
    </source>
</evidence>
<dbReference type="Pfam" id="PF12805">
    <property type="entry name" value="FUSC-like"/>
    <property type="match status" value="1"/>
</dbReference>
<feature type="transmembrane region" description="Helical" evidence="8">
    <location>
        <begin position="490"/>
        <end position="509"/>
    </location>
</feature>
<evidence type="ECO:0000313" key="12">
    <source>
        <dbReference type="Proteomes" id="UP001491088"/>
    </source>
</evidence>
<feature type="domain" description="Integral membrane bound transporter" evidence="10">
    <location>
        <begin position="412"/>
        <end position="533"/>
    </location>
</feature>
<comment type="similarity">
    <text evidence="6">Belongs to the YccS/YhfK family.</text>
</comment>
<protein>
    <submittedName>
        <fullName evidence="11">FUSC family membrane protein</fullName>
    </submittedName>
</protein>
<feature type="domain" description="Integral membrane protein YccS N-terminal" evidence="9">
    <location>
        <begin position="70"/>
        <end position="340"/>
    </location>
</feature>
<proteinExistence type="inferred from homology"/>
<gene>
    <name evidence="11" type="ORF">WG950_02560</name>
</gene>
<evidence type="ECO:0000256" key="4">
    <source>
        <dbReference type="ARBA" id="ARBA00022989"/>
    </source>
</evidence>
<evidence type="ECO:0000259" key="9">
    <source>
        <dbReference type="Pfam" id="PF12805"/>
    </source>
</evidence>
<feature type="transmembrane region" description="Helical" evidence="8">
    <location>
        <begin position="139"/>
        <end position="160"/>
    </location>
</feature>
<evidence type="ECO:0000256" key="5">
    <source>
        <dbReference type="ARBA" id="ARBA00023136"/>
    </source>
</evidence>
<evidence type="ECO:0000313" key="11">
    <source>
        <dbReference type="EMBL" id="WYW56145.1"/>
    </source>
</evidence>
<keyword evidence="7" id="KW-0175">Coiled coil</keyword>
<dbReference type="InterPro" id="IPR049453">
    <property type="entry name" value="Memb_transporter_dom"/>
</dbReference>
<dbReference type="PANTHER" id="PTHR30509">
    <property type="entry name" value="P-HYDROXYBENZOIC ACID EFFLUX PUMP SUBUNIT-RELATED"/>
    <property type="match status" value="1"/>
</dbReference>
<dbReference type="Proteomes" id="UP001491088">
    <property type="component" value="Chromosome"/>
</dbReference>
<name>A0ABZ2TSN6_9FLAO</name>
<feature type="transmembrane region" description="Helical" evidence="8">
    <location>
        <begin position="116"/>
        <end position="133"/>
    </location>
</feature>
<evidence type="ECO:0000256" key="3">
    <source>
        <dbReference type="ARBA" id="ARBA00022692"/>
    </source>
</evidence>
<dbReference type="RefSeq" id="WP_340934017.1">
    <property type="nucleotide sequence ID" value="NZ_CP150496.1"/>
</dbReference>
<accession>A0ABZ2TSN6</accession>
<feature type="transmembrane region" description="Helical" evidence="8">
    <location>
        <begin position="91"/>
        <end position="109"/>
    </location>
</feature>
<evidence type="ECO:0000259" key="10">
    <source>
        <dbReference type="Pfam" id="PF13515"/>
    </source>
</evidence>
<dbReference type="PANTHER" id="PTHR30509:SF9">
    <property type="entry name" value="MULTIDRUG RESISTANCE PROTEIN MDTO"/>
    <property type="match status" value="1"/>
</dbReference>
<evidence type="ECO:0000256" key="7">
    <source>
        <dbReference type="SAM" id="Coils"/>
    </source>
</evidence>
<feature type="transmembrane region" description="Helical" evidence="8">
    <location>
        <begin position="401"/>
        <end position="418"/>
    </location>
</feature>